<dbReference type="Proteomes" id="UP000675920">
    <property type="component" value="Unplaced"/>
</dbReference>
<dbReference type="OrthoDB" id="6091599at2"/>
<keyword evidence="2" id="KW-1185">Reference proteome</keyword>
<accession>A0A8B6XCE2</accession>
<sequence>MPRLTFPPNSSRLLRDALSLTLTLALAACGGGGGDGGGNPAGAAKADVAAAGASGLAGVPTDKIAAWRRVGFAEKSLARSTFEDLPDDERSAAQMMATSADLGTTVGTTIVTTPARASAAAVQPTRTWQAPADTGSGIDYPIERYRSWVVRSHAAVITDGGHAVTAWFVDNGFGNAYFRALHRDAGSSAWVMRDLPMGYLDPDGFQGFSELQLVTVNGNDVLAVWSWRDTFHGEVRAAYYSAATGSWSGPYTVPGSTFDGVNLDNPPRIVPDGQGGAILVGIGGPASDDSGWQQLGLWAVKFDRATLGWKTPFNLRMLTRDFTWEGAPDVHTTADGKLFIAYTTRCLPTARTATWVQLYDPTTNASRWPNLLSVEQLRAYAPKILPLNYGRAVITWSGSEGETGAWWRLIGPDTWPLTAAARITGAPSDARVASTGTNDAFLFWSDGARPTAQWKAQRYNGATKVWGAPADLFTQTGDYATPPQFQRDGLGNLAAAWDAGDTSSTAQEVRLRRWSASSASWGAPSTPGAHAVPTGSAGYALTYPRLANHADGRMSLYWTDTTGYYGQDSPFVANVVAHIWHADWK</sequence>
<feature type="chain" id="PRO_5034340692" evidence="1">
    <location>
        <begin position="28"/>
        <end position="585"/>
    </location>
</feature>
<organism evidence="2 3">
    <name type="scientific">Derxia gummosa DSM 723</name>
    <dbReference type="NCBI Taxonomy" id="1121388"/>
    <lineage>
        <taxon>Bacteria</taxon>
        <taxon>Pseudomonadati</taxon>
        <taxon>Pseudomonadota</taxon>
        <taxon>Betaproteobacteria</taxon>
        <taxon>Burkholderiales</taxon>
        <taxon>Alcaligenaceae</taxon>
        <taxon>Derxia</taxon>
    </lineage>
</organism>
<proteinExistence type="predicted"/>
<name>A0A8B6XCE2_9BURK</name>
<dbReference type="RefSeq" id="WP_156924260.1">
    <property type="nucleotide sequence ID" value="NZ_AXWS01000007.1"/>
</dbReference>
<feature type="signal peptide" evidence="1">
    <location>
        <begin position="1"/>
        <end position="27"/>
    </location>
</feature>
<keyword evidence="1" id="KW-0732">Signal</keyword>
<dbReference type="AlphaFoldDB" id="A0A8B6XCE2"/>
<evidence type="ECO:0000313" key="2">
    <source>
        <dbReference type="Proteomes" id="UP000675920"/>
    </source>
</evidence>
<evidence type="ECO:0000313" key="3">
    <source>
        <dbReference type="RefSeq" id="WP_156924260.1"/>
    </source>
</evidence>
<evidence type="ECO:0000256" key="1">
    <source>
        <dbReference type="SAM" id="SignalP"/>
    </source>
</evidence>
<reference evidence="3" key="1">
    <citation type="submission" date="2025-08" db="UniProtKB">
        <authorList>
            <consortium name="RefSeq"/>
        </authorList>
    </citation>
    <scope>IDENTIFICATION</scope>
</reference>
<dbReference type="PROSITE" id="PS51257">
    <property type="entry name" value="PROKAR_LIPOPROTEIN"/>
    <property type="match status" value="1"/>
</dbReference>
<protein>
    <submittedName>
        <fullName evidence="3">Uncharacterized protein</fullName>
    </submittedName>
</protein>